<reference evidence="1 2" key="1">
    <citation type="submission" date="2022-03" db="EMBL/GenBank/DDBJ databases">
        <authorList>
            <person name="Nunn A."/>
            <person name="Chopra R."/>
            <person name="Nunn A."/>
            <person name="Contreras Garrido A."/>
        </authorList>
    </citation>
    <scope>NUCLEOTIDE SEQUENCE [LARGE SCALE GENOMIC DNA]</scope>
</reference>
<evidence type="ECO:0000313" key="2">
    <source>
        <dbReference type="Proteomes" id="UP000836841"/>
    </source>
</evidence>
<gene>
    <name evidence="1" type="ORF">TAV2_LOCUS20152</name>
</gene>
<evidence type="ECO:0000313" key="1">
    <source>
        <dbReference type="EMBL" id="CAH2071041.1"/>
    </source>
</evidence>
<sequence length="83" mass="9516">MASGKSLGIKKVRDMDFPLLILCLSSLPFSRVMDYYCRLRLLKMVWLQEIQIDWMIHGDIGPSPAPVEITEFQLKSRMRGSSA</sequence>
<dbReference type="EMBL" id="OU466862">
    <property type="protein sequence ID" value="CAH2071041.1"/>
    <property type="molecule type" value="Genomic_DNA"/>
</dbReference>
<proteinExistence type="predicted"/>
<accession>A0AAU9SSN8</accession>
<dbReference type="Proteomes" id="UP000836841">
    <property type="component" value="Chromosome 6"/>
</dbReference>
<protein>
    <submittedName>
        <fullName evidence="1">Uncharacterized protein</fullName>
    </submittedName>
</protein>
<name>A0AAU9SSN8_THLAR</name>
<keyword evidence="2" id="KW-1185">Reference proteome</keyword>
<organism evidence="1 2">
    <name type="scientific">Thlaspi arvense</name>
    <name type="common">Field penny-cress</name>
    <dbReference type="NCBI Taxonomy" id="13288"/>
    <lineage>
        <taxon>Eukaryota</taxon>
        <taxon>Viridiplantae</taxon>
        <taxon>Streptophyta</taxon>
        <taxon>Embryophyta</taxon>
        <taxon>Tracheophyta</taxon>
        <taxon>Spermatophyta</taxon>
        <taxon>Magnoliopsida</taxon>
        <taxon>eudicotyledons</taxon>
        <taxon>Gunneridae</taxon>
        <taxon>Pentapetalae</taxon>
        <taxon>rosids</taxon>
        <taxon>malvids</taxon>
        <taxon>Brassicales</taxon>
        <taxon>Brassicaceae</taxon>
        <taxon>Thlaspideae</taxon>
        <taxon>Thlaspi</taxon>
    </lineage>
</organism>
<dbReference type="AlphaFoldDB" id="A0AAU9SSN8"/>